<keyword evidence="2 9" id="KW-0812">Transmembrane</keyword>
<dbReference type="GO" id="GO:0000301">
    <property type="term" value="P:retrograde transport, vesicle recycling within Golgi"/>
    <property type="evidence" value="ECO:0007669"/>
    <property type="project" value="TreeGrafter"/>
</dbReference>
<proteinExistence type="predicted"/>
<feature type="region of interest" description="Disordered" evidence="8">
    <location>
        <begin position="59"/>
        <end position="87"/>
    </location>
</feature>
<feature type="coiled-coil region" evidence="7">
    <location>
        <begin position="337"/>
        <end position="364"/>
    </location>
</feature>
<evidence type="ECO:0000256" key="4">
    <source>
        <dbReference type="ARBA" id="ARBA00023034"/>
    </source>
</evidence>
<dbReference type="AlphaFoldDB" id="A0A7R9IDV4"/>
<evidence type="ECO:0008006" key="11">
    <source>
        <dbReference type="Google" id="ProtNLM"/>
    </source>
</evidence>
<evidence type="ECO:0000256" key="8">
    <source>
        <dbReference type="SAM" id="MobiDB-lite"/>
    </source>
</evidence>
<evidence type="ECO:0000256" key="2">
    <source>
        <dbReference type="ARBA" id="ARBA00022692"/>
    </source>
</evidence>
<keyword evidence="4" id="KW-0333">Golgi apparatus</keyword>
<dbReference type="EMBL" id="OE001198">
    <property type="protein sequence ID" value="CAD7456235.1"/>
    <property type="molecule type" value="Genomic_DNA"/>
</dbReference>
<dbReference type="Pfam" id="PF09787">
    <property type="entry name" value="Golgin_A5"/>
    <property type="match status" value="1"/>
</dbReference>
<evidence type="ECO:0000256" key="7">
    <source>
        <dbReference type="SAM" id="Coils"/>
    </source>
</evidence>
<dbReference type="PANTHER" id="PTHR13815:SF7">
    <property type="entry name" value="GOLGIN SUBFAMILY A MEMBER 5"/>
    <property type="match status" value="1"/>
</dbReference>
<keyword evidence="6 9" id="KW-0472">Membrane</keyword>
<feature type="compositionally biased region" description="Basic and acidic residues" evidence="8">
    <location>
        <begin position="154"/>
        <end position="163"/>
    </location>
</feature>
<dbReference type="GO" id="GO:0000139">
    <property type="term" value="C:Golgi membrane"/>
    <property type="evidence" value="ECO:0007669"/>
    <property type="project" value="UniProtKB-SubCell"/>
</dbReference>
<gene>
    <name evidence="10" type="ORF">TTEB3V08_LOCUS4268</name>
</gene>
<accession>A0A7R9IDV4</accession>
<name>A0A7R9IDV4_9NEOP</name>
<sequence length="722" mass="80858">MSWFKDLAGKAEILLNQIDQNAAVALQKENTSEHILTEVTWDSSKVGVKQKENVSVPVDMSSSVNSLPSVRSSPNLANVTPTKVARPHSDDDLIKFLNSAGPALATKPQHLSSNKSVKADTEDSTVSSLSPFSSIQVEEVNERSHSTSSSMRGSPHEETKETVVADQGHVGSPADNLTKENGFLKNELRSANNEMLLLLQRAKTAERECSSVQQELTAVECHLVCFVLFQNAPVSSKSRQLWSVTWSCFVSECSSVQQELTAVECHLVMFCFRMLQCPAGVDGCADEGGQTIDSCQRGGASSFETSDRALRNKGTSHIITGNDDQLAGRELEIARDREHHTEVIRVLEEQLSKKELQRQDLGNIHNQQVADLQQRLCNLEAEHSTQLSEMQSRLSEALASGSDTHKQCEKLRREVEEALSQLDQYRARAQRILQDKDRLIAELRGEGLEGQLSPLDDITVLELEQLRQERELLREESVQVCARLQAAREELQGAESRLDAFKEQTTSSMQALQNSVQEEKRKRQVAEEDCKTQAEELRSLREELTRERATLASKAREWETELTKLRNQLSKRPSSVLGGELESRLHALTQTLVLKQTSLEQATTEKNALRLQLEKLESKHRETIAQLHLSQEGVVNVNDTDDEMLTSPAKARVPSFLVESPFDTSVARRVKRAYSSLDAVSIRTGVFLRRYPVARTLVACYMVLLHLWVMLVLFTYTPEAHQ</sequence>
<feature type="transmembrane region" description="Helical" evidence="9">
    <location>
        <begin position="696"/>
        <end position="716"/>
    </location>
</feature>
<feature type="region of interest" description="Disordered" evidence="8">
    <location>
        <begin position="104"/>
        <end position="178"/>
    </location>
</feature>
<keyword evidence="3 9" id="KW-1133">Transmembrane helix</keyword>
<dbReference type="PANTHER" id="PTHR13815">
    <property type="entry name" value="GOLGIN-84"/>
    <property type="match status" value="1"/>
</dbReference>
<feature type="coiled-coil region" evidence="7">
    <location>
        <begin position="408"/>
        <end position="568"/>
    </location>
</feature>
<feature type="compositionally biased region" description="Polar residues" evidence="8">
    <location>
        <begin position="124"/>
        <end position="136"/>
    </location>
</feature>
<evidence type="ECO:0000256" key="6">
    <source>
        <dbReference type="ARBA" id="ARBA00023136"/>
    </source>
</evidence>
<feature type="coiled-coil region" evidence="7">
    <location>
        <begin position="599"/>
        <end position="626"/>
    </location>
</feature>
<evidence type="ECO:0000256" key="1">
    <source>
        <dbReference type="ARBA" id="ARBA00004409"/>
    </source>
</evidence>
<organism evidence="10">
    <name type="scientific">Timema tahoe</name>
    <dbReference type="NCBI Taxonomy" id="61484"/>
    <lineage>
        <taxon>Eukaryota</taxon>
        <taxon>Metazoa</taxon>
        <taxon>Ecdysozoa</taxon>
        <taxon>Arthropoda</taxon>
        <taxon>Hexapoda</taxon>
        <taxon>Insecta</taxon>
        <taxon>Pterygota</taxon>
        <taxon>Neoptera</taxon>
        <taxon>Polyneoptera</taxon>
        <taxon>Phasmatodea</taxon>
        <taxon>Timematodea</taxon>
        <taxon>Timematoidea</taxon>
        <taxon>Timematidae</taxon>
        <taxon>Timema</taxon>
    </lineage>
</organism>
<protein>
    <recommendedName>
        <fullName evidence="11">Golgin-84</fullName>
    </recommendedName>
</protein>
<feature type="compositionally biased region" description="Low complexity" evidence="8">
    <location>
        <begin position="61"/>
        <end position="76"/>
    </location>
</feature>
<reference evidence="10" key="1">
    <citation type="submission" date="2020-11" db="EMBL/GenBank/DDBJ databases">
        <authorList>
            <person name="Tran Van P."/>
        </authorList>
    </citation>
    <scope>NUCLEOTIDE SEQUENCE</scope>
</reference>
<evidence type="ECO:0000256" key="9">
    <source>
        <dbReference type="SAM" id="Phobius"/>
    </source>
</evidence>
<evidence type="ECO:0000256" key="5">
    <source>
        <dbReference type="ARBA" id="ARBA00023054"/>
    </source>
</evidence>
<dbReference type="InterPro" id="IPR019177">
    <property type="entry name" value="Golgin_subfamily_A_member_5"/>
</dbReference>
<dbReference type="GO" id="GO:0031985">
    <property type="term" value="C:Golgi cisterna"/>
    <property type="evidence" value="ECO:0007669"/>
    <property type="project" value="TreeGrafter"/>
</dbReference>
<dbReference type="GO" id="GO:0007030">
    <property type="term" value="P:Golgi organization"/>
    <property type="evidence" value="ECO:0007669"/>
    <property type="project" value="InterPro"/>
</dbReference>
<comment type="subcellular location">
    <subcellularLocation>
        <location evidence="1">Golgi apparatus membrane</location>
        <topology evidence="1">Single-pass type IV membrane protein</topology>
    </subcellularLocation>
</comment>
<evidence type="ECO:0000313" key="10">
    <source>
        <dbReference type="EMBL" id="CAD7456235.1"/>
    </source>
</evidence>
<evidence type="ECO:0000256" key="3">
    <source>
        <dbReference type="ARBA" id="ARBA00022989"/>
    </source>
</evidence>
<keyword evidence="5 7" id="KW-0175">Coiled coil</keyword>